<dbReference type="EMBL" id="CM001883">
    <property type="protein sequence ID" value="EOY07378.1"/>
    <property type="molecule type" value="Genomic_DNA"/>
</dbReference>
<organism evidence="2 3">
    <name type="scientific">Theobroma cacao</name>
    <name type="common">Cacao</name>
    <name type="synonym">Cocoa</name>
    <dbReference type="NCBI Taxonomy" id="3641"/>
    <lineage>
        <taxon>Eukaryota</taxon>
        <taxon>Viridiplantae</taxon>
        <taxon>Streptophyta</taxon>
        <taxon>Embryophyta</taxon>
        <taxon>Tracheophyta</taxon>
        <taxon>Spermatophyta</taxon>
        <taxon>Magnoliopsida</taxon>
        <taxon>eudicotyledons</taxon>
        <taxon>Gunneridae</taxon>
        <taxon>Pentapetalae</taxon>
        <taxon>rosids</taxon>
        <taxon>malvids</taxon>
        <taxon>Malvales</taxon>
        <taxon>Malvaceae</taxon>
        <taxon>Byttnerioideae</taxon>
        <taxon>Theobroma</taxon>
    </lineage>
</organism>
<evidence type="ECO:0000256" key="1">
    <source>
        <dbReference type="SAM" id="Phobius"/>
    </source>
</evidence>
<proteinExistence type="predicted"/>
<keyword evidence="1" id="KW-1133">Transmembrane helix</keyword>
<keyword evidence="1" id="KW-0472">Membrane</keyword>
<dbReference type="InParanoid" id="A0A061ERT3"/>
<dbReference type="AlphaFoldDB" id="A0A061ERT3"/>
<reference evidence="2 3" key="1">
    <citation type="journal article" date="2013" name="Genome Biol.">
        <title>The genome sequence of the most widely cultivated cacao type and its use to identify candidate genes regulating pod color.</title>
        <authorList>
            <person name="Motamayor J.C."/>
            <person name="Mockaitis K."/>
            <person name="Schmutz J."/>
            <person name="Haiminen N."/>
            <person name="Iii D.L."/>
            <person name="Cornejo O."/>
            <person name="Findley S.D."/>
            <person name="Zheng P."/>
            <person name="Utro F."/>
            <person name="Royaert S."/>
            <person name="Saski C."/>
            <person name="Jenkins J."/>
            <person name="Podicheti R."/>
            <person name="Zhao M."/>
            <person name="Scheffler B.E."/>
            <person name="Stack J.C."/>
            <person name="Feltus F.A."/>
            <person name="Mustiga G.M."/>
            <person name="Amores F."/>
            <person name="Phillips W."/>
            <person name="Marelli J.P."/>
            <person name="May G.D."/>
            <person name="Shapiro H."/>
            <person name="Ma J."/>
            <person name="Bustamante C.D."/>
            <person name="Schnell R.J."/>
            <person name="Main D."/>
            <person name="Gilbert D."/>
            <person name="Parida L."/>
            <person name="Kuhn D.N."/>
        </authorList>
    </citation>
    <scope>NUCLEOTIDE SEQUENCE [LARGE SCALE GENOMIC DNA]</scope>
    <source>
        <strain evidence="3">cv. Matina 1-6</strain>
    </source>
</reference>
<keyword evidence="3" id="KW-1185">Reference proteome</keyword>
<keyword evidence="1" id="KW-0812">Transmembrane</keyword>
<evidence type="ECO:0000313" key="2">
    <source>
        <dbReference type="EMBL" id="EOY07378.1"/>
    </source>
</evidence>
<name>A0A061ERT3_THECC</name>
<gene>
    <name evidence="2" type="ORF">TCM_021831</name>
</gene>
<dbReference type="Gramene" id="EOY07378">
    <property type="protein sequence ID" value="EOY07378"/>
    <property type="gene ID" value="TCM_021831"/>
</dbReference>
<feature type="transmembrane region" description="Helical" evidence="1">
    <location>
        <begin position="65"/>
        <end position="90"/>
    </location>
</feature>
<dbReference type="Proteomes" id="UP000026915">
    <property type="component" value="Chromosome 5"/>
</dbReference>
<accession>A0A061ERT3</accession>
<evidence type="ECO:0000313" key="3">
    <source>
        <dbReference type="Proteomes" id="UP000026915"/>
    </source>
</evidence>
<feature type="transmembrane region" description="Helical" evidence="1">
    <location>
        <begin position="96"/>
        <end position="115"/>
    </location>
</feature>
<protein>
    <submittedName>
        <fullName evidence="2">Uncharacterized protein</fullName>
    </submittedName>
</protein>
<dbReference type="HOGENOM" id="CLU_1589367_0_0_1"/>
<sequence>MCPHFTYQRSQPAPTLLAYIAHLFTPQARIVSGLSNSSSQHPPKSALVTLVACFLIYQRICFISLFLGVIMIMICHFHMSPTVIYLGLVYKVSQDLIIGSFLIEPLSMVSLVKILSRALLQVAASAGAMNHTPTTGRGLLQYHEILETPKFGVLWLARWLLDSILFKT</sequence>